<evidence type="ECO:0000256" key="1">
    <source>
        <dbReference type="SAM" id="Phobius"/>
    </source>
</evidence>
<evidence type="ECO:0000313" key="3">
    <source>
        <dbReference type="Proteomes" id="UP000053669"/>
    </source>
</evidence>
<organism evidence="2 3">
    <name type="scientific">Streptomyces canus</name>
    <dbReference type="NCBI Taxonomy" id="58343"/>
    <lineage>
        <taxon>Bacteria</taxon>
        <taxon>Bacillati</taxon>
        <taxon>Actinomycetota</taxon>
        <taxon>Actinomycetes</taxon>
        <taxon>Kitasatosporales</taxon>
        <taxon>Streptomycetaceae</taxon>
        <taxon>Streptomyces</taxon>
        <taxon>Streptomyces aurantiacus group</taxon>
    </lineage>
</organism>
<dbReference type="STRING" id="58343.AQJ46_20800"/>
<feature type="transmembrane region" description="Helical" evidence="1">
    <location>
        <begin position="90"/>
        <end position="112"/>
    </location>
</feature>
<name>A0A101S7M9_9ACTN</name>
<dbReference type="RefSeq" id="WP_059207035.1">
    <property type="nucleotide sequence ID" value="NZ_KQ948661.1"/>
</dbReference>
<dbReference type="EMBL" id="LMWU01000019">
    <property type="protein sequence ID" value="KUN68994.1"/>
    <property type="molecule type" value="Genomic_DNA"/>
</dbReference>
<keyword evidence="1" id="KW-1133">Transmembrane helix</keyword>
<feature type="transmembrane region" description="Helical" evidence="1">
    <location>
        <begin position="57"/>
        <end position="78"/>
    </location>
</feature>
<keyword evidence="1" id="KW-0812">Transmembrane</keyword>
<proteinExistence type="predicted"/>
<feature type="transmembrane region" description="Helical" evidence="1">
    <location>
        <begin position="132"/>
        <end position="156"/>
    </location>
</feature>
<protein>
    <recommendedName>
        <fullName evidence="4">DUF1453 domain-containing protein</fullName>
    </recommendedName>
</protein>
<gene>
    <name evidence="2" type="ORF">AQJ46_20800</name>
</gene>
<dbReference type="AlphaFoldDB" id="A0A101S7M9"/>
<comment type="caution">
    <text evidence="2">The sequence shown here is derived from an EMBL/GenBank/DDBJ whole genome shotgun (WGS) entry which is preliminary data.</text>
</comment>
<evidence type="ECO:0008006" key="4">
    <source>
        <dbReference type="Google" id="ProtNLM"/>
    </source>
</evidence>
<keyword evidence="1" id="KW-0472">Membrane</keyword>
<accession>A0A101S7M9</accession>
<reference evidence="2 3" key="1">
    <citation type="submission" date="2015-10" db="EMBL/GenBank/DDBJ databases">
        <title>Draft genome sequence of Streptomyces canus DSM 40017, type strain for the species Streptomyces canus.</title>
        <authorList>
            <person name="Ruckert C."/>
            <person name="Winkler A."/>
            <person name="Kalinowski J."/>
            <person name="Kampfer P."/>
            <person name="Glaeser S."/>
        </authorList>
    </citation>
    <scope>NUCLEOTIDE SEQUENCE [LARGE SCALE GENOMIC DNA]</scope>
    <source>
        <strain evidence="2 3">DSM 40017</strain>
    </source>
</reference>
<evidence type="ECO:0000313" key="2">
    <source>
        <dbReference type="EMBL" id="KUN68994.1"/>
    </source>
</evidence>
<feature type="transmembrane region" description="Helical" evidence="1">
    <location>
        <begin position="25"/>
        <end position="45"/>
    </location>
</feature>
<dbReference type="Proteomes" id="UP000053669">
    <property type="component" value="Unassembled WGS sequence"/>
</dbReference>
<sequence>MTISDWLIDVALLLVVFRQLREERLTLRTVLLPLALITWAGTAYLHDIPTAGNDLVLIGAFAGTGVALGLAGGSITRVRYTDGHIRVKATLGAAALWVVSMGFRLGFAVWSSHPSGGASVARFSADHDITGGQAWVAALVLMAFGEVVFRLGVIVVRGLRTRAHHQEPVPLSAFARTGAAKGAS</sequence>